<dbReference type="SUPFAM" id="SSF47240">
    <property type="entry name" value="Ferritin-like"/>
    <property type="match status" value="1"/>
</dbReference>
<dbReference type="NCBIfam" id="TIGR02158">
    <property type="entry name" value="PA_CoA_Oxy3"/>
    <property type="match status" value="1"/>
</dbReference>
<protein>
    <submittedName>
        <fullName evidence="1">Phenylacetate-CoA oxygenase subunit PaaC</fullName>
    </submittedName>
</protein>
<accession>A0ABX7FQ02</accession>
<proteinExistence type="predicted"/>
<organism evidence="1 2">
    <name type="scientific">Brevibacillus choshinensis</name>
    <dbReference type="NCBI Taxonomy" id="54911"/>
    <lineage>
        <taxon>Bacteria</taxon>
        <taxon>Bacillati</taxon>
        <taxon>Bacillota</taxon>
        <taxon>Bacilli</taxon>
        <taxon>Bacillales</taxon>
        <taxon>Paenibacillaceae</taxon>
        <taxon>Brevibacillus</taxon>
    </lineage>
</organism>
<dbReference type="InterPro" id="IPR011882">
    <property type="entry name" value="PaaC"/>
</dbReference>
<gene>
    <name evidence="1" type="primary">paaC</name>
    <name evidence="1" type="ORF">JNE38_27020</name>
</gene>
<evidence type="ECO:0000313" key="1">
    <source>
        <dbReference type="EMBL" id="QRG67075.1"/>
    </source>
</evidence>
<dbReference type="InterPro" id="IPR009078">
    <property type="entry name" value="Ferritin-like_SF"/>
</dbReference>
<dbReference type="RefSeq" id="WP_203354139.1">
    <property type="nucleotide sequence ID" value="NZ_CP069127.1"/>
</dbReference>
<dbReference type="InterPro" id="IPR012347">
    <property type="entry name" value="Ferritin-like"/>
</dbReference>
<dbReference type="InterPro" id="IPR052703">
    <property type="entry name" value="Aromatic_CoA_ox/epox"/>
</dbReference>
<dbReference type="Proteomes" id="UP000596248">
    <property type="component" value="Chromosome"/>
</dbReference>
<dbReference type="Gene3D" id="1.20.1260.10">
    <property type="match status" value="1"/>
</dbReference>
<dbReference type="Pfam" id="PF05138">
    <property type="entry name" value="PaaA_PaaC"/>
    <property type="match status" value="1"/>
</dbReference>
<dbReference type="PIRSF" id="PIRSF037834">
    <property type="entry name" value="PA_CoA_Oase3"/>
    <property type="match status" value="1"/>
</dbReference>
<dbReference type="InterPro" id="IPR007814">
    <property type="entry name" value="PaaA_PaaC"/>
</dbReference>
<name>A0ABX7FQ02_BRECH</name>
<reference evidence="1 2" key="1">
    <citation type="submission" date="2021-01" db="EMBL/GenBank/DDBJ databases">
        <title>Identification of strong promoters based on the transcriptome of Brevibacillus choshinensis.</title>
        <authorList>
            <person name="Yao D."/>
            <person name="Zhang K."/>
            <person name="Wu J."/>
        </authorList>
    </citation>
    <scope>NUCLEOTIDE SEQUENCE [LARGE SCALE GENOMIC DNA]</scope>
    <source>
        <strain evidence="1 2">HPD31-SP3</strain>
    </source>
</reference>
<sequence length="277" mass="31277">MGEALHVENVEQALQNQEYAQALADLLFQLADDDFILAYRGSEWLGLAPHIEEDVAFSSMSQDMMGHAVMYYEMLEALGLGKADDIAQLRESAAFRNAILVERKNGEGEYNDNPHYDWAYAIVRSYVYGLHKQVRLEALQQSSYQPLALISRKMLTEHRYHLMHWQVWLKQLANSTPEARNRLEAAIAKVWQDAGELSDLGLNADNIARFGLIAGEDLLRQKWLNHTKKIFQNAGLSWPGEPGTAAIRGRAGEHTPELEQALATLSEVYRIDPAAGW</sequence>
<keyword evidence="2" id="KW-1185">Reference proteome</keyword>
<evidence type="ECO:0000313" key="2">
    <source>
        <dbReference type="Proteomes" id="UP000596248"/>
    </source>
</evidence>
<dbReference type="EMBL" id="CP069127">
    <property type="protein sequence ID" value="QRG67075.1"/>
    <property type="molecule type" value="Genomic_DNA"/>
</dbReference>
<dbReference type="PANTHER" id="PTHR30458">
    <property type="entry name" value="PHENYLACETIC ACID DEGRADATION PROTEIN PAA"/>
    <property type="match status" value="1"/>
</dbReference>
<dbReference type="PANTHER" id="PTHR30458:SF0">
    <property type="entry name" value="1,2-PHENYLACETYL-COA EPOXIDASE, SUBUNIT C"/>
    <property type="match status" value="1"/>
</dbReference>